<dbReference type="Proteomes" id="UP000030752">
    <property type="component" value="Unassembled WGS sequence"/>
</dbReference>
<dbReference type="EMBL" id="KB822719">
    <property type="protein sequence ID" value="ETN41893.1"/>
    <property type="molecule type" value="Genomic_DNA"/>
</dbReference>
<dbReference type="eggNOG" id="ENOG502SU2Q">
    <property type="taxonomic scope" value="Eukaryota"/>
</dbReference>
<keyword evidence="4 6" id="KW-0472">Membrane</keyword>
<dbReference type="HOGENOM" id="CLU_105974_3_0_1"/>
<evidence type="ECO:0000256" key="1">
    <source>
        <dbReference type="ARBA" id="ARBA00004141"/>
    </source>
</evidence>
<comment type="subcellular location">
    <subcellularLocation>
        <location evidence="1">Membrane</location>
        <topology evidence="1">Multi-pass membrane protein</topology>
    </subcellularLocation>
</comment>
<name>W2S1I5_CYPE1</name>
<reference evidence="7 8" key="1">
    <citation type="submission" date="2013-03" db="EMBL/GenBank/DDBJ databases">
        <title>The Genome Sequence of Phialophora europaea CBS 101466.</title>
        <authorList>
            <consortium name="The Broad Institute Genomics Platform"/>
            <person name="Cuomo C."/>
            <person name="de Hoog S."/>
            <person name="Gorbushina A."/>
            <person name="Walker B."/>
            <person name="Young S.K."/>
            <person name="Zeng Q."/>
            <person name="Gargeya S."/>
            <person name="Fitzgerald M."/>
            <person name="Haas B."/>
            <person name="Abouelleil A."/>
            <person name="Allen A.W."/>
            <person name="Alvarado L."/>
            <person name="Arachchi H.M."/>
            <person name="Berlin A.M."/>
            <person name="Chapman S.B."/>
            <person name="Gainer-Dewar J."/>
            <person name="Goldberg J."/>
            <person name="Griggs A."/>
            <person name="Gujja S."/>
            <person name="Hansen M."/>
            <person name="Howarth C."/>
            <person name="Imamovic A."/>
            <person name="Ireland A."/>
            <person name="Larimer J."/>
            <person name="McCowan C."/>
            <person name="Murphy C."/>
            <person name="Pearson M."/>
            <person name="Poon T.W."/>
            <person name="Priest M."/>
            <person name="Roberts A."/>
            <person name="Saif S."/>
            <person name="Shea T."/>
            <person name="Sisk P."/>
            <person name="Sykes S."/>
            <person name="Wortman J."/>
            <person name="Nusbaum C."/>
            <person name="Birren B."/>
        </authorList>
    </citation>
    <scope>NUCLEOTIDE SEQUENCE [LARGE SCALE GENOMIC DNA]</scope>
    <source>
        <strain evidence="7 8">CBS 101466</strain>
    </source>
</reference>
<dbReference type="STRING" id="1220924.W2S1I5"/>
<organism evidence="7 8">
    <name type="scientific">Cyphellophora europaea (strain CBS 101466)</name>
    <name type="common">Phialophora europaea</name>
    <dbReference type="NCBI Taxonomy" id="1220924"/>
    <lineage>
        <taxon>Eukaryota</taxon>
        <taxon>Fungi</taxon>
        <taxon>Dikarya</taxon>
        <taxon>Ascomycota</taxon>
        <taxon>Pezizomycotina</taxon>
        <taxon>Eurotiomycetes</taxon>
        <taxon>Chaetothyriomycetidae</taxon>
        <taxon>Chaetothyriales</taxon>
        <taxon>Cyphellophoraceae</taxon>
        <taxon>Cyphellophora</taxon>
    </lineage>
</organism>
<evidence type="ECO:0000313" key="7">
    <source>
        <dbReference type="EMBL" id="ETN41893.1"/>
    </source>
</evidence>
<dbReference type="InParanoid" id="W2S1I5"/>
<accession>W2S1I5</accession>
<keyword evidence="3 6" id="KW-1133">Transmembrane helix</keyword>
<dbReference type="GeneID" id="19971171"/>
<dbReference type="AlphaFoldDB" id="W2S1I5"/>
<comment type="similarity">
    <text evidence="5">Belongs to the anthrone oxygenase family.</text>
</comment>
<keyword evidence="8" id="KW-1185">Reference proteome</keyword>
<feature type="transmembrane region" description="Helical" evidence="6">
    <location>
        <begin position="84"/>
        <end position="106"/>
    </location>
</feature>
<dbReference type="PANTHER" id="PTHR35042:SF1">
    <property type="entry name" value="DUF1772-DOMAIN-CONTAINING PROTEIN"/>
    <property type="match status" value="1"/>
</dbReference>
<feature type="transmembrane region" description="Helical" evidence="6">
    <location>
        <begin position="12"/>
        <end position="36"/>
    </location>
</feature>
<protein>
    <recommendedName>
        <fullName evidence="9">DUF1772 domain-containing protein</fullName>
    </recommendedName>
</protein>
<dbReference type="VEuPathDB" id="FungiDB:HMPREF1541_03832"/>
<feature type="transmembrane region" description="Helical" evidence="6">
    <location>
        <begin position="56"/>
        <end position="77"/>
    </location>
</feature>
<evidence type="ECO:0008006" key="9">
    <source>
        <dbReference type="Google" id="ProtNLM"/>
    </source>
</evidence>
<evidence type="ECO:0000256" key="4">
    <source>
        <dbReference type="ARBA" id="ARBA00023136"/>
    </source>
</evidence>
<evidence type="ECO:0000313" key="8">
    <source>
        <dbReference type="Proteomes" id="UP000030752"/>
    </source>
</evidence>
<proteinExistence type="inferred from homology"/>
<sequence>MDSRTATTSLQAIGITCALLHSGISAGSSLLTLPILQRLPAGTALDIWTEFFDRGLAVVVPLAIASTVASATAAYLTPPKRNTLAAAGGLVISTLIWTALVMAPGIQRMILLNDSAAELEKAAAGEVLALLKAWSWQNMVRFALSGAGGVVGLWALVQSE</sequence>
<evidence type="ECO:0000256" key="2">
    <source>
        <dbReference type="ARBA" id="ARBA00022692"/>
    </source>
</evidence>
<evidence type="ECO:0000256" key="3">
    <source>
        <dbReference type="ARBA" id="ARBA00022989"/>
    </source>
</evidence>
<gene>
    <name evidence="7" type="ORF">HMPREF1541_03832</name>
</gene>
<feature type="transmembrane region" description="Helical" evidence="6">
    <location>
        <begin position="139"/>
        <end position="157"/>
    </location>
</feature>
<dbReference type="InterPro" id="IPR013901">
    <property type="entry name" value="Anthrone_oxy"/>
</dbReference>
<dbReference type="OrthoDB" id="5954308at2759"/>
<dbReference type="PANTHER" id="PTHR35042">
    <property type="entry name" value="ANTHRONE OXYGENASE ENCC"/>
    <property type="match status" value="1"/>
</dbReference>
<evidence type="ECO:0000256" key="6">
    <source>
        <dbReference type="SAM" id="Phobius"/>
    </source>
</evidence>
<dbReference type="Pfam" id="PF08592">
    <property type="entry name" value="Anthrone_oxy"/>
    <property type="match status" value="1"/>
</dbReference>
<dbReference type="RefSeq" id="XP_008716402.1">
    <property type="nucleotide sequence ID" value="XM_008718180.1"/>
</dbReference>
<keyword evidence="2 6" id="KW-0812">Transmembrane</keyword>
<dbReference type="GO" id="GO:0016020">
    <property type="term" value="C:membrane"/>
    <property type="evidence" value="ECO:0007669"/>
    <property type="project" value="UniProtKB-SubCell"/>
</dbReference>
<evidence type="ECO:0000256" key="5">
    <source>
        <dbReference type="ARBA" id="ARBA00034313"/>
    </source>
</evidence>